<reference evidence="1" key="1">
    <citation type="journal article" date="2015" name="Nature">
        <title>Complex archaea that bridge the gap between prokaryotes and eukaryotes.</title>
        <authorList>
            <person name="Spang A."/>
            <person name="Saw J.H."/>
            <person name="Jorgensen S.L."/>
            <person name="Zaremba-Niedzwiedzka K."/>
            <person name="Martijn J."/>
            <person name="Lind A.E."/>
            <person name="van Eijk R."/>
            <person name="Schleper C."/>
            <person name="Guy L."/>
            <person name="Ettema T.J."/>
        </authorList>
    </citation>
    <scope>NUCLEOTIDE SEQUENCE</scope>
</reference>
<dbReference type="EMBL" id="LAZR01020549">
    <property type="protein sequence ID" value="KKL88500.1"/>
    <property type="molecule type" value="Genomic_DNA"/>
</dbReference>
<evidence type="ECO:0000313" key="1">
    <source>
        <dbReference type="EMBL" id="KKL88500.1"/>
    </source>
</evidence>
<organism evidence="1">
    <name type="scientific">marine sediment metagenome</name>
    <dbReference type="NCBI Taxonomy" id="412755"/>
    <lineage>
        <taxon>unclassified sequences</taxon>
        <taxon>metagenomes</taxon>
        <taxon>ecological metagenomes</taxon>
    </lineage>
</organism>
<accession>A0A0F9I3T7</accession>
<sequence>MRVGLNCVNRLESITYGDQNPSATLRQHRISIVAALWRHRASLVFGRQFSRKDEMLSDRYYKDRPLGQTLISGLALPKDADGVVRGKQFLNCTFHPNCQDVTFEDCTFKECHGPTSD</sequence>
<proteinExistence type="predicted"/>
<dbReference type="AlphaFoldDB" id="A0A0F9I3T7"/>
<comment type="caution">
    <text evidence="1">The sequence shown here is derived from an EMBL/GenBank/DDBJ whole genome shotgun (WGS) entry which is preliminary data.</text>
</comment>
<protein>
    <submittedName>
        <fullName evidence="1">Uncharacterized protein</fullName>
    </submittedName>
</protein>
<gene>
    <name evidence="1" type="ORF">LCGC14_1924120</name>
</gene>
<name>A0A0F9I3T7_9ZZZZ</name>